<evidence type="ECO:0000313" key="1">
    <source>
        <dbReference type="EMBL" id="JAE33832.1"/>
    </source>
</evidence>
<protein>
    <submittedName>
        <fullName evidence="1">Uncharacterized protein</fullName>
    </submittedName>
</protein>
<name>A0A0A9HAQ5_ARUDO</name>
<sequence>MGVIRKKHSYKWRASNIISIHDQGHSFAATGYKPEHLTPRGLTDGHR</sequence>
<accession>A0A0A9HAQ5</accession>
<reference evidence="1" key="1">
    <citation type="submission" date="2014-09" db="EMBL/GenBank/DDBJ databases">
        <authorList>
            <person name="Magalhaes I.L.F."/>
            <person name="Oliveira U."/>
            <person name="Santos F.R."/>
            <person name="Vidigal T.H.D.A."/>
            <person name="Brescovit A.D."/>
            <person name="Santos A.J."/>
        </authorList>
    </citation>
    <scope>NUCLEOTIDE SEQUENCE</scope>
    <source>
        <tissue evidence="1">Shoot tissue taken approximately 20 cm above the soil surface</tissue>
    </source>
</reference>
<reference evidence="1" key="2">
    <citation type="journal article" date="2015" name="Data Brief">
        <title>Shoot transcriptome of the giant reed, Arundo donax.</title>
        <authorList>
            <person name="Barrero R.A."/>
            <person name="Guerrero F.D."/>
            <person name="Moolhuijzen P."/>
            <person name="Goolsby J.A."/>
            <person name="Tidwell J."/>
            <person name="Bellgard S.E."/>
            <person name="Bellgard M.I."/>
        </authorList>
    </citation>
    <scope>NUCLEOTIDE SEQUENCE</scope>
    <source>
        <tissue evidence="1">Shoot tissue taken approximately 20 cm above the soil surface</tissue>
    </source>
</reference>
<organism evidence="1">
    <name type="scientific">Arundo donax</name>
    <name type="common">Giant reed</name>
    <name type="synonym">Donax arundinaceus</name>
    <dbReference type="NCBI Taxonomy" id="35708"/>
    <lineage>
        <taxon>Eukaryota</taxon>
        <taxon>Viridiplantae</taxon>
        <taxon>Streptophyta</taxon>
        <taxon>Embryophyta</taxon>
        <taxon>Tracheophyta</taxon>
        <taxon>Spermatophyta</taxon>
        <taxon>Magnoliopsida</taxon>
        <taxon>Liliopsida</taxon>
        <taxon>Poales</taxon>
        <taxon>Poaceae</taxon>
        <taxon>PACMAD clade</taxon>
        <taxon>Arundinoideae</taxon>
        <taxon>Arundineae</taxon>
        <taxon>Arundo</taxon>
    </lineage>
</organism>
<dbReference type="EMBL" id="GBRH01164064">
    <property type="protein sequence ID" value="JAE33832.1"/>
    <property type="molecule type" value="Transcribed_RNA"/>
</dbReference>
<dbReference type="AlphaFoldDB" id="A0A0A9HAQ5"/>
<proteinExistence type="predicted"/>